<accession>A0ABN2XWF9</accession>
<evidence type="ECO:0000313" key="2">
    <source>
        <dbReference type="Proteomes" id="UP001500443"/>
    </source>
</evidence>
<dbReference type="EMBL" id="BAAAPF010000037">
    <property type="protein sequence ID" value="GAA2117552.1"/>
    <property type="molecule type" value="Genomic_DNA"/>
</dbReference>
<organism evidence="1 2">
    <name type="scientific">Streptomyces synnematoformans</name>
    <dbReference type="NCBI Taxonomy" id="415721"/>
    <lineage>
        <taxon>Bacteria</taxon>
        <taxon>Bacillati</taxon>
        <taxon>Actinomycetota</taxon>
        <taxon>Actinomycetes</taxon>
        <taxon>Kitasatosporales</taxon>
        <taxon>Streptomycetaceae</taxon>
        <taxon>Streptomyces</taxon>
    </lineage>
</organism>
<comment type="caution">
    <text evidence="1">The sequence shown here is derived from an EMBL/GenBank/DDBJ whole genome shotgun (WGS) entry which is preliminary data.</text>
</comment>
<name>A0ABN2XWF9_9ACTN</name>
<gene>
    <name evidence="1" type="ORF">GCM10009802_18670</name>
</gene>
<proteinExistence type="predicted"/>
<keyword evidence="2" id="KW-1185">Reference proteome</keyword>
<reference evidence="1 2" key="1">
    <citation type="journal article" date="2019" name="Int. J. Syst. Evol. Microbiol.">
        <title>The Global Catalogue of Microorganisms (GCM) 10K type strain sequencing project: providing services to taxonomists for standard genome sequencing and annotation.</title>
        <authorList>
            <consortium name="The Broad Institute Genomics Platform"/>
            <consortium name="The Broad Institute Genome Sequencing Center for Infectious Disease"/>
            <person name="Wu L."/>
            <person name="Ma J."/>
        </authorList>
    </citation>
    <scope>NUCLEOTIDE SEQUENCE [LARGE SCALE GENOMIC DNA]</scope>
    <source>
        <strain evidence="1 2">JCM 15481</strain>
    </source>
</reference>
<dbReference type="Proteomes" id="UP001500443">
    <property type="component" value="Unassembled WGS sequence"/>
</dbReference>
<evidence type="ECO:0000313" key="1">
    <source>
        <dbReference type="EMBL" id="GAA2117552.1"/>
    </source>
</evidence>
<protein>
    <submittedName>
        <fullName evidence="1">Uncharacterized protein</fullName>
    </submittedName>
</protein>
<sequence>MGAWEPRPGETLLSRGPVEFATGMAAPVSGMRWFRDPERRDIQRELPGWPEGPTYAARSRADRNVRSTARGAGAVSHALVALTAGLLGAVGSPFGEPRVRGKSGDPDNEVDDFPVMWAQEGGIARTAPWQLDPARRPARFRTHLVITDVRLVVVGFSDDDTSRDEPLWEVDQSVVAQVERKKFSKGERNFRITFTDGSWCRFHSYSESAVNRILRHLSSTFLPLDQLTPAQQNAISIYLAECSSSEQESGGSGSVYPYGIVTRRPSGNLLFEAWSDPAHSVNGLDGCTMHLISPEGGPPNLQPGDLD</sequence>